<sequence>MLVPLTPDEHRWEQSKTEPGVIQRRALGVETVLGRKDANYAGHNDLRIIVNLSASNTTPSLSTLKEKLEDALLELRFQHPESALTLAWDEGVVAPRFQYQSPASQGAAREWAQGIVHVQASAKTGLQIWENIEEQRRCNPQPEKPISVYLVADVSDENTPLPSGTAVDMVFGMNHVFWDGVSARAFVGDVLKTLSKTLAADYEVPAYEWGKETANLNVPILDGLKPGVEYMGDAFTADSNEFLKASDEGHGDLGTKVGSGSYAPRIVTHIFSPEQSSLMIKAIKSRLGPKYTITHLGQAATTQAMLEINPPSADLPEDASFVTPISMNGRRWLDDAYAPTFYTACLTSAVVKFNNVRSLIVDPSDKSAVVQALMKGCEDVKKSFDHWLSKPHHLPVGIAVHNFSADLMAANDKSPGQDKEVAVFLSDGLNDRYLPREVVRGDGNEALMAVNGVLFVLNVPSPFLVVRLESWQGASTLSIGYNGGRYSREQAEEFLNSVAKYMLAFAE</sequence>
<dbReference type="EMBL" id="ML732190">
    <property type="protein sequence ID" value="KAB8075729.1"/>
    <property type="molecule type" value="Genomic_DNA"/>
</dbReference>
<dbReference type="Proteomes" id="UP000326565">
    <property type="component" value="Unassembled WGS sequence"/>
</dbReference>
<evidence type="ECO:0000256" key="2">
    <source>
        <dbReference type="ARBA" id="ARBA00022679"/>
    </source>
</evidence>
<gene>
    <name evidence="3" type="ORF">BDV29DRAFT_155384</name>
</gene>
<comment type="similarity">
    <text evidence="1">Belongs to the trichothecene O-acetyltransferase family.</text>
</comment>
<evidence type="ECO:0000313" key="3">
    <source>
        <dbReference type="EMBL" id="KAB8075729.1"/>
    </source>
</evidence>
<keyword evidence="4" id="KW-1185">Reference proteome</keyword>
<proteinExistence type="inferred from homology"/>
<organism evidence="3 4">
    <name type="scientific">Aspergillus leporis</name>
    <dbReference type="NCBI Taxonomy" id="41062"/>
    <lineage>
        <taxon>Eukaryota</taxon>
        <taxon>Fungi</taxon>
        <taxon>Dikarya</taxon>
        <taxon>Ascomycota</taxon>
        <taxon>Pezizomycotina</taxon>
        <taxon>Eurotiomycetes</taxon>
        <taxon>Eurotiomycetidae</taxon>
        <taxon>Eurotiales</taxon>
        <taxon>Aspergillaceae</taxon>
        <taxon>Aspergillus</taxon>
        <taxon>Aspergillus subgen. Circumdati</taxon>
    </lineage>
</organism>
<evidence type="ECO:0000256" key="1">
    <source>
        <dbReference type="ARBA" id="ARBA00006439"/>
    </source>
</evidence>
<dbReference type="GO" id="GO:0043386">
    <property type="term" value="P:mycotoxin biosynthetic process"/>
    <property type="evidence" value="ECO:0007669"/>
    <property type="project" value="InterPro"/>
</dbReference>
<dbReference type="GO" id="GO:0016407">
    <property type="term" value="F:acetyltransferase activity"/>
    <property type="evidence" value="ECO:0007669"/>
    <property type="project" value="InterPro"/>
</dbReference>
<dbReference type="InterPro" id="IPR023213">
    <property type="entry name" value="CAT-like_dom_sf"/>
</dbReference>
<dbReference type="PANTHER" id="PTHR42034">
    <property type="entry name" value="CHROMOSOME 7, WHOLE GENOME SHOTGUN SEQUENCE-RELATED"/>
    <property type="match status" value="1"/>
</dbReference>
<dbReference type="Gene3D" id="3.30.559.30">
    <property type="entry name" value="Nonribosomal peptide synthetase, condensation domain"/>
    <property type="match status" value="1"/>
</dbReference>
<name>A0A5N5X4Y2_9EURO</name>
<dbReference type="Pfam" id="PF07428">
    <property type="entry name" value="Tri3"/>
    <property type="match status" value="1"/>
</dbReference>
<evidence type="ECO:0000313" key="4">
    <source>
        <dbReference type="Proteomes" id="UP000326565"/>
    </source>
</evidence>
<dbReference type="AlphaFoldDB" id="A0A5N5X4Y2"/>
<protein>
    <submittedName>
        <fullName evidence="3">15-O-acetyltransferase Tri3-domain-containing protein</fullName>
    </submittedName>
</protein>
<dbReference type="InterPro" id="IPR009992">
    <property type="entry name" value="Tri3/Sat12/Sat16/Mac1"/>
</dbReference>
<keyword evidence="2 3" id="KW-0808">Transferase</keyword>
<dbReference type="PANTHER" id="PTHR42034:SF1">
    <property type="entry name" value="CONDENSATION DOMAIN-CONTAINING PROTEIN"/>
    <property type="match status" value="1"/>
</dbReference>
<reference evidence="3 4" key="1">
    <citation type="submission" date="2019-04" db="EMBL/GenBank/DDBJ databases">
        <title>Friends and foes A comparative genomics study of 23 Aspergillus species from section Flavi.</title>
        <authorList>
            <consortium name="DOE Joint Genome Institute"/>
            <person name="Kjaerbolling I."/>
            <person name="Vesth T."/>
            <person name="Frisvad J.C."/>
            <person name="Nybo J.L."/>
            <person name="Theobald S."/>
            <person name="Kildgaard S."/>
            <person name="Isbrandt T."/>
            <person name="Kuo A."/>
            <person name="Sato A."/>
            <person name="Lyhne E.K."/>
            <person name="Kogle M.E."/>
            <person name="Wiebenga A."/>
            <person name="Kun R.S."/>
            <person name="Lubbers R.J."/>
            <person name="Makela M.R."/>
            <person name="Barry K."/>
            <person name="Chovatia M."/>
            <person name="Clum A."/>
            <person name="Daum C."/>
            <person name="Haridas S."/>
            <person name="He G."/>
            <person name="LaButti K."/>
            <person name="Lipzen A."/>
            <person name="Mondo S."/>
            <person name="Riley R."/>
            <person name="Salamov A."/>
            <person name="Simmons B.A."/>
            <person name="Magnuson J.K."/>
            <person name="Henrissat B."/>
            <person name="Mortensen U.H."/>
            <person name="Larsen T.O."/>
            <person name="Devries R.P."/>
            <person name="Grigoriev I.V."/>
            <person name="Machida M."/>
            <person name="Baker S.E."/>
            <person name="Andersen M.R."/>
        </authorList>
    </citation>
    <scope>NUCLEOTIDE SEQUENCE [LARGE SCALE GENOMIC DNA]</scope>
    <source>
        <strain evidence="3 4">CBS 151.66</strain>
    </source>
</reference>
<dbReference type="Gene3D" id="3.30.559.10">
    <property type="entry name" value="Chloramphenicol acetyltransferase-like domain"/>
    <property type="match status" value="1"/>
</dbReference>
<dbReference type="OrthoDB" id="2548233at2759"/>
<accession>A0A5N5X4Y2</accession>